<comment type="caution">
    <text evidence="4">The sequence shown here is derived from an EMBL/GenBank/DDBJ whole genome shotgun (WGS) entry which is preliminary data.</text>
</comment>
<dbReference type="SMART" id="SM00320">
    <property type="entry name" value="WD40"/>
    <property type="match status" value="2"/>
</dbReference>
<dbReference type="InterPro" id="IPR019775">
    <property type="entry name" value="WD40_repeat_CS"/>
</dbReference>
<dbReference type="OrthoDB" id="202197at2759"/>
<feature type="repeat" description="WD" evidence="3">
    <location>
        <begin position="250"/>
        <end position="291"/>
    </location>
</feature>
<organism evidence="4 5">
    <name type="scientific">Seminavis robusta</name>
    <dbReference type="NCBI Taxonomy" id="568900"/>
    <lineage>
        <taxon>Eukaryota</taxon>
        <taxon>Sar</taxon>
        <taxon>Stramenopiles</taxon>
        <taxon>Ochrophyta</taxon>
        <taxon>Bacillariophyta</taxon>
        <taxon>Bacillariophyceae</taxon>
        <taxon>Bacillariophycidae</taxon>
        <taxon>Naviculales</taxon>
        <taxon>Naviculaceae</taxon>
        <taxon>Seminavis</taxon>
    </lineage>
</organism>
<dbReference type="InterPro" id="IPR001680">
    <property type="entry name" value="WD40_rpt"/>
</dbReference>
<evidence type="ECO:0000313" key="5">
    <source>
        <dbReference type="Proteomes" id="UP001153069"/>
    </source>
</evidence>
<dbReference type="SUPFAM" id="SSF50978">
    <property type="entry name" value="WD40 repeat-like"/>
    <property type="match status" value="1"/>
</dbReference>
<dbReference type="AlphaFoldDB" id="A0A9N8DK26"/>
<reference evidence="4" key="1">
    <citation type="submission" date="2020-06" db="EMBL/GenBank/DDBJ databases">
        <authorList>
            <consortium name="Plant Systems Biology data submission"/>
        </authorList>
    </citation>
    <scope>NUCLEOTIDE SEQUENCE</scope>
    <source>
        <strain evidence="4">D6</strain>
    </source>
</reference>
<evidence type="ECO:0000256" key="2">
    <source>
        <dbReference type="ARBA" id="ARBA00022737"/>
    </source>
</evidence>
<evidence type="ECO:0000256" key="3">
    <source>
        <dbReference type="PROSITE-ProRule" id="PRU00221"/>
    </source>
</evidence>
<dbReference type="PROSITE" id="PS50082">
    <property type="entry name" value="WD_REPEATS_2"/>
    <property type="match status" value="1"/>
</dbReference>
<evidence type="ECO:0000256" key="1">
    <source>
        <dbReference type="ARBA" id="ARBA00022574"/>
    </source>
</evidence>
<dbReference type="Proteomes" id="UP001153069">
    <property type="component" value="Unassembled WGS sequence"/>
</dbReference>
<dbReference type="PANTHER" id="PTHR22847">
    <property type="entry name" value="WD40 REPEAT PROTEIN"/>
    <property type="match status" value="1"/>
</dbReference>
<dbReference type="EMBL" id="CAICTM010000164">
    <property type="protein sequence ID" value="CAB9503415.1"/>
    <property type="molecule type" value="Genomic_DNA"/>
</dbReference>
<dbReference type="PROSITE" id="PS00678">
    <property type="entry name" value="WD_REPEATS_1"/>
    <property type="match status" value="1"/>
</dbReference>
<keyword evidence="5" id="KW-1185">Reference proteome</keyword>
<accession>A0A9N8DK26</accession>
<dbReference type="InterPro" id="IPR015943">
    <property type="entry name" value="WD40/YVTN_repeat-like_dom_sf"/>
</dbReference>
<dbReference type="GO" id="GO:1990234">
    <property type="term" value="C:transferase complex"/>
    <property type="evidence" value="ECO:0007669"/>
    <property type="project" value="UniProtKB-ARBA"/>
</dbReference>
<keyword evidence="1 3" id="KW-0853">WD repeat</keyword>
<dbReference type="PROSITE" id="PS50294">
    <property type="entry name" value="WD_REPEATS_REGION"/>
    <property type="match status" value="1"/>
</dbReference>
<dbReference type="Pfam" id="PF00400">
    <property type="entry name" value="WD40"/>
    <property type="match status" value="2"/>
</dbReference>
<dbReference type="GO" id="GO:0005634">
    <property type="term" value="C:nucleus"/>
    <property type="evidence" value="ECO:0007669"/>
    <property type="project" value="TreeGrafter"/>
</dbReference>
<dbReference type="Gene3D" id="2.130.10.10">
    <property type="entry name" value="YVTN repeat-like/Quinoprotein amine dehydrogenase"/>
    <property type="match status" value="1"/>
</dbReference>
<sequence length="319" mass="34924">MAAQLGAQAANQVLTEAARGLAYTQRDQYNEDDIKERLLRDLEIIKEDTKALRNADFKTARDALRVVLASNESITSPTNLRRLRLVHDCASKAWNTVPDPLDKLSALSFLVFSNYHLVAVESAATAVASNNTGITPNWTAGKAEACSLLAQYVGYSDLPQLHKAAEEEVGTSSFRLSVFKDKTKRRKLLGLYAQLMSNVCNLSPPANTHGLPKLENVNAALLRSQHKIVDDHTCYLGFLKGTSQLLRATLMGHTDSVLCCAVYENGKRALSGSNDKTLKVWDLTTGKELKKLQGHSGSVKCCAIYQNGNRAISGSWDKT</sequence>
<name>A0A9N8DK26_9STRA</name>
<proteinExistence type="predicted"/>
<protein>
    <submittedName>
        <fullName evidence="4">WD-40 repeat</fullName>
    </submittedName>
</protein>
<gene>
    <name evidence="4" type="ORF">SEMRO_165_G073780.1</name>
</gene>
<evidence type="ECO:0000313" key="4">
    <source>
        <dbReference type="EMBL" id="CAB9503415.1"/>
    </source>
</evidence>
<keyword evidence="2" id="KW-0677">Repeat</keyword>
<dbReference type="InterPro" id="IPR036322">
    <property type="entry name" value="WD40_repeat_dom_sf"/>
</dbReference>
<dbReference type="PANTHER" id="PTHR22847:SF637">
    <property type="entry name" value="WD REPEAT DOMAIN 5B"/>
    <property type="match status" value="1"/>
</dbReference>